<dbReference type="SFLD" id="SFLDG01205">
    <property type="entry name" value="AMPS.1"/>
    <property type="match status" value="1"/>
</dbReference>
<dbReference type="SFLD" id="SFLDG00363">
    <property type="entry name" value="AMPS_(cytGST):_Alpha-__Mu-__Pi"/>
    <property type="match status" value="1"/>
</dbReference>
<dbReference type="SFLD" id="SFLDS00019">
    <property type="entry name" value="Glutathione_Transferase_(cytos"/>
    <property type="match status" value="1"/>
</dbReference>
<evidence type="ECO:0000256" key="4">
    <source>
        <dbReference type="ARBA" id="ARBA00022679"/>
    </source>
</evidence>
<evidence type="ECO:0000313" key="9">
    <source>
        <dbReference type="Proteomes" id="UP000008068"/>
    </source>
</evidence>
<evidence type="ECO:0000256" key="1">
    <source>
        <dbReference type="ARBA" id="ARBA00007297"/>
    </source>
</evidence>
<dbReference type="GO" id="GO:0006749">
    <property type="term" value="P:glutathione metabolic process"/>
    <property type="evidence" value="ECO:0007669"/>
    <property type="project" value="TreeGrafter"/>
</dbReference>
<dbReference type="Pfam" id="PF02798">
    <property type="entry name" value="GST_N"/>
    <property type="match status" value="1"/>
</dbReference>
<accession>G0PML5</accession>
<dbReference type="InterPro" id="IPR004045">
    <property type="entry name" value="Glutathione_S-Trfase_N"/>
</dbReference>
<dbReference type="HOGENOM" id="CLU_039475_2_0_1"/>
<organism evidence="9">
    <name type="scientific">Caenorhabditis brenneri</name>
    <name type="common">Nematode worm</name>
    <dbReference type="NCBI Taxonomy" id="135651"/>
    <lineage>
        <taxon>Eukaryota</taxon>
        <taxon>Metazoa</taxon>
        <taxon>Ecdysozoa</taxon>
        <taxon>Nematoda</taxon>
        <taxon>Chromadorea</taxon>
        <taxon>Rhabditida</taxon>
        <taxon>Rhabditina</taxon>
        <taxon>Rhabditomorpha</taxon>
        <taxon>Rhabditoidea</taxon>
        <taxon>Rhabditidae</taxon>
        <taxon>Peloderinae</taxon>
        <taxon>Caenorhabditis</taxon>
    </lineage>
</organism>
<dbReference type="SUPFAM" id="SSF52833">
    <property type="entry name" value="Thioredoxin-like"/>
    <property type="match status" value="1"/>
</dbReference>
<dbReference type="InterPro" id="IPR050213">
    <property type="entry name" value="GST_superfamily"/>
</dbReference>
<comment type="subunit">
    <text evidence="2">Homodimer.</text>
</comment>
<reference evidence="9" key="1">
    <citation type="submission" date="2011-07" db="EMBL/GenBank/DDBJ databases">
        <authorList>
            <consortium name="Caenorhabditis brenneri Sequencing and Analysis Consortium"/>
            <person name="Wilson R.K."/>
        </authorList>
    </citation>
    <scope>NUCLEOTIDE SEQUENCE [LARGE SCALE GENOMIC DNA]</scope>
    <source>
        <strain evidence="9">PB2801</strain>
    </source>
</reference>
<keyword evidence="4" id="KW-0808">Transferase</keyword>
<dbReference type="PROSITE" id="PS50405">
    <property type="entry name" value="GST_CTER"/>
    <property type="match status" value="1"/>
</dbReference>
<dbReference type="STRING" id="135651.G0PML5"/>
<dbReference type="InterPro" id="IPR010987">
    <property type="entry name" value="Glutathione-S-Trfase_C-like"/>
</dbReference>
<keyword evidence="9" id="KW-1185">Reference proteome</keyword>
<sequence>MSTLKLHYFAVRGFGEYIRLLFVDNHINFEDVRYEIGGKEWKEMKPKMIFGHMPYLKGDGLEIVETGAIMRFLGRKFDLNGSTDEEVYFLDMFFEGSRDIRYTFSFQRTEEDYLTKTLPDGLQKLENLFKIHPGEFILGDKISYVDYSLFEELDVYHHWSKGILDNFPALKEFWERIWKRPNLKEYLEKRTADKVPLSATFEGNY</sequence>
<dbReference type="EMBL" id="GL381428">
    <property type="protein sequence ID" value="EGT37825.1"/>
    <property type="molecule type" value="Genomic_DNA"/>
</dbReference>
<dbReference type="InterPro" id="IPR036282">
    <property type="entry name" value="Glutathione-S-Trfase_C_sf"/>
</dbReference>
<dbReference type="Pfam" id="PF14497">
    <property type="entry name" value="GST_C_3"/>
    <property type="match status" value="1"/>
</dbReference>
<dbReference type="FunFam" id="1.20.1050.10:FF:000020">
    <property type="entry name" value="Glutathione S-transferase P 1"/>
    <property type="match status" value="1"/>
</dbReference>
<evidence type="ECO:0000256" key="5">
    <source>
        <dbReference type="ARBA" id="ARBA00032759"/>
    </source>
</evidence>
<evidence type="ECO:0000259" key="6">
    <source>
        <dbReference type="PROSITE" id="PS50404"/>
    </source>
</evidence>
<dbReference type="GO" id="GO:0005829">
    <property type="term" value="C:cytosol"/>
    <property type="evidence" value="ECO:0007669"/>
    <property type="project" value="TreeGrafter"/>
</dbReference>
<dbReference type="InterPro" id="IPR036249">
    <property type="entry name" value="Thioredoxin-like_sf"/>
</dbReference>
<evidence type="ECO:0000313" key="8">
    <source>
        <dbReference type="EMBL" id="EGT37825.1"/>
    </source>
</evidence>
<dbReference type="InParanoid" id="G0PML5"/>
<dbReference type="InterPro" id="IPR040079">
    <property type="entry name" value="Glutathione_S-Trfase"/>
</dbReference>
<evidence type="ECO:0000256" key="3">
    <source>
        <dbReference type="ARBA" id="ARBA00012452"/>
    </source>
</evidence>
<gene>
    <name evidence="8" type="ORF">CAEBREN_30082</name>
</gene>
<feature type="domain" description="GST C-terminal" evidence="7">
    <location>
        <begin position="62"/>
        <end position="197"/>
    </location>
</feature>
<dbReference type="eggNOG" id="KOG1695">
    <property type="taxonomic scope" value="Eukaryota"/>
</dbReference>
<evidence type="ECO:0000259" key="7">
    <source>
        <dbReference type="PROSITE" id="PS50405"/>
    </source>
</evidence>
<dbReference type="GO" id="GO:0004364">
    <property type="term" value="F:glutathione transferase activity"/>
    <property type="evidence" value="ECO:0007669"/>
    <property type="project" value="UniProtKB-EC"/>
</dbReference>
<dbReference type="AlphaFoldDB" id="G0PML5"/>
<dbReference type="PANTHER" id="PTHR11571">
    <property type="entry name" value="GLUTATHIONE S-TRANSFERASE"/>
    <property type="match status" value="1"/>
</dbReference>
<dbReference type="EC" id="2.5.1.18" evidence="3"/>
<dbReference type="InterPro" id="IPR004046">
    <property type="entry name" value="GST_C"/>
</dbReference>
<dbReference type="PANTHER" id="PTHR11571:SF120">
    <property type="entry name" value="GST N-TERMINAL DOMAIN-CONTAINING PROTEIN-RELATED"/>
    <property type="match status" value="1"/>
</dbReference>
<proteinExistence type="inferred from homology"/>
<dbReference type="Proteomes" id="UP000008068">
    <property type="component" value="Unassembled WGS sequence"/>
</dbReference>
<evidence type="ECO:0000256" key="2">
    <source>
        <dbReference type="ARBA" id="ARBA00011738"/>
    </source>
</evidence>
<protein>
    <recommendedName>
        <fullName evidence="3">glutathione transferase</fullName>
        <ecNumber evidence="3">2.5.1.18</ecNumber>
    </recommendedName>
    <alternativeName>
        <fullName evidence="5">GST class-pi</fullName>
    </alternativeName>
</protein>
<comment type="similarity">
    <text evidence="1">Belongs to the GST superfamily. Pi family.</text>
</comment>
<dbReference type="OrthoDB" id="4951845at2759"/>
<dbReference type="PROSITE" id="PS50404">
    <property type="entry name" value="GST_NTER"/>
    <property type="match status" value="1"/>
</dbReference>
<feature type="domain" description="GST N-terminal" evidence="6">
    <location>
        <begin position="2"/>
        <end position="81"/>
    </location>
</feature>
<name>G0PML5_CAEBE</name>
<dbReference type="Gene3D" id="3.40.30.10">
    <property type="entry name" value="Glutaredoxin"/>
    <property type="match status" value="1"/>
</dbReference>
<dbReference type="Gene3D" id="1.20.1050.10">
    <property type="match status" value="1"/>
</dbReference>
<dbReference type="SUPFAM" id="SSF47616">
    <property type="entry name" value="GST C-terminal domain-like"/>
    <property type="match status" value="1"/>
</dbReference>